<evidence type="ECO:0000259" key="2">
    <source>
        <dbReference type="Pfam" id="PF08241"/>
    </source>
</evidence>
<feature type="transmembrane region" description="Helical" evidence="1">
    <location>
        <begin position="6"/>
        <end position="26"/>
    </location>
</feature>
<dbReference type="OrthoDB" id="540004at2759"/>
<proteinExistence type="predicted"/>
<dbReference type="InterPro" id="IPR029063">
    <property type="entry name" value="SAM-dependent_MTases_sf"/>
</dbReference>
<sequence>MQLSNIIAPIYDLWWAIAVAFIPTLMQVLQQPSLLLHPSNLSDAFFAHAWVVFGPGSDEGGREVKRSLLPQAKGVVLDLGAGHGVSCTYFQPGAVTKYVAVEPNVEMHAKIRETARAHGFEGRLGNLVVLGCGAGDVGLINSALGGEQSVDTIISVLTFCCVPEPQQAIRELCDRVLKPGGQFLFYEHVLSRRKDVAKWQTLWTPIWSLVFNGCLLNRPTDRWITGLDVWDESLSEVSGKPGQSEENIFWQQVGSMVKKSS</sequence>
<name>A0A0C3L8V5_9AGAM</name>
<dbReference type="PANTHER" id="PTHR45036">
    <property type="entry name" value="METHYLTRANSFERASE LIKE 7B"/>
    <property type="match status" value="1"/>
</dbReference>
<dbReference type="Pfam" id="PF08241">
    <property type="entry name" value="Methyltransf_11"/>
    <property type="match status" value="1"/>
</dbReference>
<dbReference type="HOGENOM" id="CLU_037990_6_2_1"/>
<dbReference type="AlphaFoldDB" id="A0A0C3L8V5"/>
<organism evidence="3 4">
    <name type="scientific">Tulasnella calospora MUT 4182</name>
    <dbReference type="NCBI Taxonomy" id="1051891"/>
    <lineage>
        <taxon>Eukaryota</taxon>
        <taxon>Fungi</taxon>
        <taxon>Dikarya</taxon>
        <taxon>Basidiomycota</taxon>
        <taxon>Agaricomycotina</taxon>
        <taxon>Agaricomycetes</taxon>
        <taxon>Cantharellales</taxon>
        <taxon>Tulasnellaceae</taxon>
        <taxon>Tulasnella</taxon>
    </lineage>
</organism>
<keyword evidence="4" id="KW-1185">Reference proteome</keyword>
<dbReference type="Proteomes" id="UP000054248">
    <property type="component" value="Unassembled WGS sequence"/>
</dbReference>
<protein>
    <recommendedName>
        <fullName evidence="2">Methyltransferase type 11 domain-containing protein</fullName>
    </recommendedName>
</protein>
<dbReference type="SUPFAM" id="SSF53335">
    <property type="entry name" value="S-adenosyl-L-methionine-dependent methyltransferases"/>
    <property type="match status" value="1"/>
</dbReference>
<feature type="domain" description="Methyltransferase type 11" evidence="2">
    <location>
        <begin position="77"/>
        <end position="185"/>
    </location>
</feature>
<keyword evidence="1" id="KW-1133">Transmembrane helix</keyword>
<keyword evidence="1" id="KW-0812">Transmembrane</keyword>
<dbReference type="CDD" id="cd02440">
    <property type="entry name" value="AdoMet_MTases"/>
    <property type="match status" value="1"/>
</dbReference>
<dbReference type="GO" id="GO:0008757">
    <property type="term" value="F:S-adenosylmethionine-dependent methyltransferase activity"/>
    <property type="evidence" value="ECO:0007669"/>
    <property type="project" value="InterPro"/>
</dbReference>
<evidence type="ECO:0000313" key="4">
    <source>
        <dbReference type="Proteomes" id="UP000054248"/>
    </source>
</evidence>
<accession>A0A0C3L8V5</accession>
<dbReference type="InterPro" id="IPR052356">
    <property type="entry name" value="Thiol_S-MT"/>
</dbReference>
<evidence type="ECO:0000313" key="3">
    <source>
        <dbReference type="EMBL" id="KIO17852.1"/>
    </source>
</evidence>
<keyword evidence="1" id="KW-0472">Membrane</keyword>
<dbReference type="Gene3D" id="3.40.50.150">
    <property type="entry name" value="Vaccinia Virus protein VP39"/>
    <property type="match status" value="1"/>
</dbReference>
<reference evidence="4" key="2">
    <citation type="submission" date="2015-01" db="EMBL/GenBank/DDBJ databases">
        <title>Evolutionary Origins and Diversification of the Mycorrhizal Mutualists.</title>
        <authorList>
            <consortium name="DOE Joint Genome Institute"/>
            <consortium name="Mycorrhizal Genomics Consortium"/>
            <person name="Kohler A."/>
            <person name="Kuo A."/>
            <person name="Nagy L.G."/>
            <person name="Floudas D."/>
            <person name="Copeland A."/>
            <person name="Barry K.W."/>
            <person name="Cichocki N."/>
            <person name="Veneault-Fourrey C."/>
            <person name="LaButti K."/>
            <person name="Lindquist E.A."/>
            <person name="Lipzen A."/>
            <person name="Lundell T."/>
            <person name="Morin E."/>
            <person name="Murat C."/>
            <person name="Riley R."/>
            <person name="Ohm R."/>
            <person name="Sun H."/>
            <person name="Tunlid A."/>
            <person name="Henrissat B."/>
            <person name="Grigoriev I.V."/>
            <person name="Hibbett D.S."/>
            <person name="Martin F."/>
        </authorList>
    </citation>
    <scope>NUCLEOTIDE SEQUENCE [LARGE SCALE GENOMIC DNA]</scope>
    <source>
        <strain evidence="4">MUT 4182</strain>
    </source>
</reference>
<dbReference type="EMBL" id="KN823337">
    <property type="protein sequence ID" value="KIO17852.1"/>
    <property type="molecule type" value="Genomic_DNA"/>
</dbReference>
<dbReference type="PANTHER" id="PTHR45036:SF1">
    <property type="entry name" value="METHYLTRANSFERASE LIKE 7A"/>
    <property type="match status" value="1"/>
</dbReference>
<dbReference type="InterPro" id="IPR013216">
    <property type="entry name" value="Methyltransf_11"/>
</dbReference>
<reference evidence="3 4" key="1">
    <citation type="submission" date="2014-04" db="EMBL/GenBank/DDBJ databases">
        <authorList>
            <consortium name="DOE Joint Genome Institute"/>
            <person name="Kuo A."/>
            <person name="Girlanda M."/>
            <person name="Perotto S."/>
            <person name="Kohler A."/>
            <person name="Nagy L.G."/>
            <person name="Floudas D."/>
            <person name="Copeland A."/>
            <person name="Barry K.W."/>
            <person name="Cichocki N."/>
            <person name="Veneault-Fourrey C."/>
            <person name="LaButti K."/>
            <person name="Lindquist E.A."/>
            <person name="Lipzen A."/>
            <person name="Lundell T."/>
            <person name="Morin E."/>
            <person name="Murat C."/>
            <person name="Sun H."/>
            <person name="Tunlid A."/>
            <person name="Henrissat B."/>
            <person name="Grigoriev I.V."/>
            <person name="Hibbett D.S."/>
            <person name="Martin F."/>
            <person name="Nordberg H.P."/>
            <person name="Cantor M.N."/>
            <person name="Hua S.X."/>
        </authorList>
    </citation>
    <scope>NUCLEOTIDE SEQUENCE [LARGE SCALE GENOMIC DNA]</scope>
    <source>
        <strain evidence="3 4">MUT 4182</strain>
    </source>
</reference>
<gene>
    <name evidence="3" type="ORF">M407DRAFT_165255</name>
</gene>
<evidence type="ECO:0000256" key="1">
    <source>
        <dbReference type="SAM" id="Phobius"/>
    </source>
</evidence>
<dbReference type="STRING" id="1051891.A0A0C3L8V5"/>